<accession>A0ACC1YHU3</accession>
<comment type="caution">
    <text evidence="1">The sequence shown here is derived from an EMBL/GenBank/DDBJ whole genome shotgun (WGS) entry which is preliminary data.</text>
</comment>
<keyword evidence="1" id="KW-0328">Glycosyltransferase</keyword>
<sequence>MEKQFAAKYCCQLWISFLLAIILCFLLIRIDYSSIIGSNVDVKVLVNNYVNGEQKAMNRNNSHQDLWLGRYIYIHDLPSQYNEDLLRNRNHLFTRKVEKFHLCVYTVNSGFCPQINSTSWFLTNQFLLELIFNSRMKKCDCLTNDSSLASTIFVPFYAVLDLRRHL</sequence>
<dbReference type="Proteomes" id="UP001164539">
    <property type="component" value="Chromosome 3"/>
</dbReference>
<name>A0ACC1YHU3_MELAZ</name>
<organism evidence="1 2">
    <name type="scientific">Melia azedarach</name>
    <name type="common">Chinaberry tree</name>
    <dbReference type="NCBI Taxonomy" id="155640"/>
    <lineage>
        <taxon>Eukaryota</taxon>
        <taxon>Viridiplantae</taxon>
        <taxon>Streptophyta</taxon>
        <taxon>Embryophyta</taxon>
        <taxon>Tracheophyta</taxon>
        <taxon>Spermatophyta</taxon>
        <taxon>Magnoliopsida</taxon>
        <taxon>eudicotyledons</taxon>
        <taxon>Gunneridae</taxon>
        <taxon>Pentapetalae</taxon>
        <taxon>rosids</taxon>
        <taxon>malvids</taxon>
        <taxon>Sapindales</taxon>
        <taxon>Meliaceae</taxon>
        <taxon>Melia</taxon>
    </lineage>
</organism>
<protein>
    <submittedName>
        <fullName evidence="1">Xyloglucan galactosyltransferase KATAMARI1</fullName>
    </submittedName>
</protein>
<dbReference type="EMBL" id="CM051396">
    <property type="protein sequence ID" value="KAJ4723108.1"/>
    <property type="molecule type" value="Genomic_DNA"/>
</dbReference>
<reference evidence="1 2" key="1">
    <citation type="journal article" date="2023" name="Science">
        <title>Complex scaffold remodeling in plant triterpene biosynthesis.</title>
        <authorList>
            <person name="De La Pena R."/>
            <person name="Hodgson H."/>
            <person name="Liu J.C."/>
            <person name="Stephenson M.J."/>
            <person name="Martin A.C."/>
            <person name="Owen C."/>
            <person name="Harkess A."/>
            <person name="Leebens-Mack J."/>
            <person name="Jimenez L.E."/>
            <person name="Osbourn A."/>
            <person name="Sattely E.S."/>
        </authorList>
    </citation>
    <scope>NUCLEOTIDE SEQUENCE [LARGE SCALE GENOMIC DNA]</scope>
    <source>
        <strain evidence="2">cv. JPN11</strain>
        <tissue evidence="1">Leaf</tissue>
    </source>
</reference>
<evidence type="ECO:0000313" key="1">
    <source>
        <dbReference type="EMBL" id="KAJ4723108.1"/>
    </source>
</evidence>
<keyword evidence="2" id="KW-1185">Reference proteome</keyword>
<evidence type="ECO:0000313" key="2">
    <source>
        <dbReference type="Proteomes" id="UP001164539"/>
    </source>
</evidence>
<gene>
    <name evidence="1" type="ORF">OWV82_006518</name>
</gene>
<keyword evidence="1" id="KW-0808">Transferase</keyword>
<proteinExistence type="predicted"/>